<organism evidence="1 2">
    <name type="scientific">Daphnia magna</name>
    <dbReference type="NCBI Taxonomy" id="35525"/>
    <lineage>
        <taxon>Eukaryota</taxon>
        <taxon>Metazoa</taxon>
        <taxon>Ecdysozoa</taxon>
        <taxon>Arthropoda</taxon>
        <taxon>Crustacea</taxon>
        <taxon>Branchiopoda</taxon>
        <taxon>Diplostraca</taxon>
        <taxon>Cladocera</taxon>
        <taxon>Anomopoda</taxon>
        <taxon>Daphniidae</taxon>
        <taxon>Daphnia</taxon>
    </lineage>
</organism>
<dbReference type="Proteomes" id="UP001234178">
    <property type="component" value="Unassembled WGS sequence"/>
</dbReference>
<comment type="caution">
    <text evidence="1">The sequence shown here is derived from an EMBL/GenBank/DDBJ whole genome shotgun (WGS) entry which is preliminary data.</text>
</comment>
<accession>A0ABQ9YWA8</accession>
<proteinExistence type="predicted"/>
<evidence type="ECO:0000313" key="1">
    <source>
        <dbReference type="EMBL" id="KAK4004926.1"/>
    </source>
</evidence>
<sequence>MSTEWTGLINPSYLFTARVMTNCEREVGPKLGNRIFDYYAGCWKNCVFFSVFGKFCPSDSTTKYVQHQHFISFSLT</sequence>
<evidence type="ECO:0000313" key="2">
    <source>
        <dbReference type="Proteomes" id="UP001234178"/>
    </source>
</evidence>
<dbReference type="EMBL" id="JAOYFB010000001">
    <property type="protein sequence ID" value="KAK4004926.1"/>
    <property type="molecule type" value="Genomic_DNA"/>
</dbReference>
<name>A0ABQ9YWA8_9CRUS</name>
<keyword evidence="2" id="KW-1185">Reference proteome</keyword>
<protein>
    <submittedName>
        <fullName evidence="1">Uncharacterized protein</fullName>
    </submittedName>
</protein>
<reference evidence="1 2" key="1">
    <citation type="journal article" date="2023" name="Nucleic Acids Res.">
        <title>The hologenome of Daphnia magna reveals possible DNA methylation and microbiome-mediated evolution of the host genome.</title>
        <authorList>
            <person name="Chaturvedi A."/>
            <person name="Li X."/>
            <person name="Dhandapani V."/>
            <person name="Marshall H."/>
            <person name="Kissane S."/>
            <person name="Cuenca-Cambronero M."/>
            <person name="Asole G."/>
            <person name="Calvet F."/>
            <person name="Ruiz-Romero M."/>
            <person name="Marangio P."/>
            <person name="Guigo R."/>
            <person name="Rago D."/>
            <person name="Mirbahai L."/>
            <person name="Eastwood N."/>
            <person name="Colbourne J.K."/>
            <person name="Zhou J."/>
            <person name="Mallon E."/>
            <person name="Orsini L."/>
        </authorList>
    </citation>
    <scope>NUCLEOTIDE SEQUENCE [LARGE SCALE GENOMIC DNA]</scope>
    <source>
        <strain evidence="1">LRV0_1</strain>
    </source>
</reference>
<gene>
    <name evidence="1" type="ORF">OUZ56_006654</name>
</gene>